<evidence type="ECO:0000256" key="2">
    <source>
        <dbReference type="SAM" id="SignalP"/>
    </source>
</evidence>
<dbReference type="Proteomes" id="UP001162031">
    <property type="component" value="Unassembled WGS sequence"/>
</dbReference>
<comment type="caution">
    <text evidence="3">The sequence shown here is derived from an EMBL/GenBank/DDBJ whole genome shotgun (WGS) entry which is preliminary data.</text>
</comment>
<accession>A0AAV0USR5</accession>
<name>A0AAV0USR5_HYABA</name>
<reference evidence="3" key="1">
    <citation type="submission" date="2022-12" db="EMBL/GenBank/DDBJ databases">
        <authorList>
            <person name="Webb A."/>
        </authorList>
    </citation>
    <scope>NUCLEOTIDE SEQUENCE</scope>
    <source>
        <strain evidence="3">Hp1</strain>
    </source>
</reference>
<evidence type="ECO:0000313" key="4">
    <source>
        <dbReference type="Proteomes" id="UP001162031"/>
    </source>
</evidence>
<feature type="compositionally biased region" description="Basic and acidic residues" evidence="1">
    <location>
        <begin position="340"/>
        <end position="352"/>
    </location>
</feature>
<gene>
    <name evidence="3" type="ORF">HBR001_LOCUS7783</name>
</gene>
<evidence type="ECO:0000313" key="3">
    <source>
        <dbReference type="EMBL" id="CAI5739318.1"/>
    </source>
</evidence>
<feature type="region of interest" description="Disordered" evidence="1">
    <location>
        <begin position="340"/>
        <end position="376"/>
    </location>
</feature>
<keyword evidence="4" id="KW-1185">Reference proteome</keyword>
<protein>
    <submittedName>
        <fullName evidence="3">Uncharacterized protein</fullName>
    </submittedName>
</protein>
<dbReference type="AlphaFoldDB" id="A0AAV0USR5"/>
<feature type="signal peptide" evidence="2">
    <location>
        <begin position="1"/>
        <end position="20"/>
    </location>
</feature>
<dbReference type="EMBL" id="CANTFL010001416">
    <property type="protein sequence ID" value="CAI5739318.1"/>
    <property type="molecule type" value="Genomic_DNA"/>
</dbReference>
<keyword evidence="2" id="KW-0732">Signal</keyword>
<organism evidence="3 4">
    <name type="scientific">Hyaloperonospora brassicae</name>
    <name type="common">Brassica downy mildew</name>
    <name type="synonym">Peronospora brassicae</name>
    <dbReference type="NCBI Taxonomy" id="162125"/>
    <lineage>
        <taxon>Eukaryota</taxon>
        <taxon>Sar</taxon>
        <taxon>Stramenopiles</taxon>
        <taxon>Oomycota</taxon>
        <taxon>Peronosporomycetes</taxon>
        <taxon>Peronosporales</taxon>
        <taxon>Peronosporaceae</taxon>
        <taxon>Hyaloperonospora</taxon>
    </lineage>
</organism>
<proteinExistence type="predicted"/>
<evidence type="ECO:0000256" key="1">
    <source>
        <dbReference type="SAM" id="MobiDB-lite"/>
    </source>
</evidence>
<sequence>MHRARVFVVAAALSSALCAAGPKVDIRVIPRPRVEAEEEAEEAGESPVSLLTPSRDPFPVFEGPFADEERLPCFREERAIDLGKSYIFDLCLLANATLEIIVEDEGVEEVELDAAGDVSEPLDAKKKHVTAELDEGPTPEKAKPDLKMLGIFRGWHIDPITLSYKYMIFDDGDKCMDGDRKYSVTVELVPSSDPESSTKLYGLKSSGMCTFEASLLTFVPNEDRVARQGIHTPGVVDISSAEAVLPEICGKMKCSYEKIARRVYDLSVQIRDVQDTLADGSSKAVSLFTNMTLEASKNTLESAAQIVRKSVELFHDIEVLQQSLSNDWLGREEAAKREIARQEAEGEKRKMEQSVAEGASAAAVTVGEQEQAVAES</sequence>
<feature type="chain" id="PRO_5043964976" evidence="2">
    <location>
        <begin position="21"/>
        <end position="376"/>
    </location>
</feature>